<evidence type="ECO:0000313" key="2">
    <source>
        <dbReference type="Proteomes" id="UP000679335"/>
    </source>
</evidence>
<organism evidence="1 2">
    <name type="scientific">Cellulomonas dongxiuzhuiae</name>
    <dbReference type="NCBI Taxonomy" id="2819979"/>
    <lineage>
        <taxon>Bacteria</taxon>
        <taxon>Bacillati</taxon>
        <taxon>Actinomycetota</taxon>
        <taxon>Actinomycetes</taxon>
        <taxon>Micrococcales</taxon>
        <taxon>Cellulomonadaceae</taxon>
        <taxon>Cellulomonas</taxon>
    </lineage>
</organism>
<name>A0ABX8GN45_9CELL</name>
<dbReference type="RefSeq" id="WP_208195004.1">
    <property type="nucleotide sequence ID" value="NZ_CP076023.1"/>
</dbReference>
<protein>
    <submittedName>
        <fullName evidence="1">Glycosyltransferase family 4 protein</fullName>
    </submittedName>
</protein>
<proteinExistence type="predicted"/>
<dbReference type="Gene3D" id="3.40.50.2000">
    <property type="entry name" value="Glycogen Phosphorylase B"/>
    <property type="match status" value="1"/>
</dbReference>
<dbReference type="Proteomes" id="UP000679335">
    <property type="component" value="Chromosome"/>
</dbReference>
<dbReference type="EMBL" id="CP076023">
    <property type="protein sequence ID" value="QWC17618.1"/>
    <property type="molecule type" value="Genomic_DNA"/>
</dbReference>
<dbReference type="CDD" id="cd03801">
    <property type="entry name" value="GT4_PimA-like"/>
    <property type="match status" value="1"/>
</dbReference>
<keyword evidence="2" id="KW-1185">Reference proteome</keyword>
<dbReference type="PANTHER" id="PTHR12526">
    <property type="entry name" value="GLYCOSYLTRANSFERASE"/>
    <property type="match status" value="1"/>
</dbReference>
<gene>
    <name evidence="1" type="ORF">KKR89_08715</name>
</gene>
<evidence type="ECO:0000313" key="1">
    <source>
        <dbReference type="EMBL" id="QWC17618.1"/>
    </source>
</evidence>
<dbReference type="SUPFAM" id="SSF53756">
    <property type="entry name" value="UDP-Glycosyltransferase/glycogen phosphorylase"/>
    <property type="match status" value="1"/>
</dbReference>
<dbReference type="Pfam" id="PF13692">
    <property type="entry name" value="Glyco_trans_1_4"/>
    <property type="match status" value="1"/>
</dbReference>
<sequence>MRILAWHVHGSWMTSFVQGAHEYLVPVDAERSPDGLGRARTWDWPVCVREVPLAGLRDERFDVVLLQRPRDLELLERWAGLRAGVDVPAVYVEHNTPVEHPVGTRHLLAGRDDVLLVHVTAFNALVWDNGRAPVTVVEHGVPDPGHLWTGERARVAAVVNEPVRRWRVAGTDVLLRVADAVPVEVYGMGMAALAGHLPAHAAHLHDDVPQARMHQQLAGARAYLHPYRWTSLGLSLVEAMTLGMPVLALATTAAPEAVPADAGVVSSDPSDLVAAARRWLADPAEAKERGLAAREHALRRFGLERFLSDWHEVIEGVTR</sequence>
<reference evidence="1 2" key="1">
    <citation type="submission" date="2021-05" db="EMBL/GenBank/DDBJ databases">
        <title>Novel species in genus Cellulomonas.</title>
        <authorList>
            <person name="Zhang G."/>
        </authorList>
    </citation>
    <scope>NUCLEOTIDE SEQUENCE [LARGE SCALE GENOMIC DNA]</scope>
    <source>
        <strain evidence="2">zg-ZUI157</strain>
    </source>
</reference>
<dbReference type="PANTHER" id="PTHR12526:SF627">
    <property type="entry name" value="D-RHAMNOSYLTRANSFERASE WBPZ"/>
    <property type="match status" value="1"/>
</dbReference>
<accession>A0ABX8GN45</accession>